<dbReference type="EMBL" id="CP031393">
    <property type="protein sequence ID" value="QSH98084.1"/>
    <property type="molecule type" value="Genomic_DNA"/>
</dbReference>
<keyword evidence="3" id="KW-1185">Reference proteome</keyword>
<dbReference type="InterPro" id="IPR043138">
    <property type="entry name" value="GGT_lsub"/>
</dbReference>
<protein>
    <submittedName>
        <fullName evidence="2">Uncharacterized protein</fullName>
    </submittedName>
</protein>
<dbReference type="Proteomes" id="UP000663454">
    <property type="component" value="Chromosome"/>
</dbReference>
<evidence type="ECO:0000313" key="2">
    <source>
        <dbReference type="EMBL" id="QSH98084.1"/>
    </source>
</evidence>
<comment type="similarity">
    <text evidence="1">Belongs to the gamma-glutamyltransferase family.</text>
</comment>
<evidence type="ECO:0000313" key="3">
    <source>
        <dbReference type="Proteomes" id="UP000663454"/>
    </source>
</evidence>
<dbReference type="InterPro" id="IPR029055">
    <property type="entry name" value="Ntn_hydrolases_N"/>
</dbReference>
<reference evidence="2 3" key="1">
    <citation type="submission" date="2018-08" db="EMBL/GenBank/DDBJ databases">
        <authorList>
            <person name="Clegg S.R."/>
            <person name="Carter S.D."/>
            <person name="Radford A.D."/>
            <person name="Darby A."/>
            <person name="Hall N."/>
            <person name="Birtles R."/>
            <person name="Evans N.J."/>
        </authorList>
    </citation>
    <scope>NUCLEOTIDE SEQUENCE [LARGE SCALE GENOMIC DNA]</scope>
    <source>
        <strain evidence="2 3">ATCC 700293</strain>
    </source>
</reference>
<dbReference type="PANTHER" id="PTHR43199:SF1">
    <property type="entry name" value="GLUTATHIONE HYDROLASE PROENZYME"/>
    <property type="match status" value="1"/>
</dbReference>
<dbReference type="PANTHER" id="PTHR43199">
    <property type="entry name" value="GLUTATHIONE HYDROLASE"/>
    <property type="match status" value="1"/>
</dbReference>
<dbReference type="Pfam" id="PF01019">
    <property type="entry name" value="G_glu_transpept"/>
    <property type="match status" value="1"/>
</dbReference>
<dbReference type="SUPFAM" id="SSF56235">
    <property type="entry name" value="N-terminal nucleophile aminohydrolases (Ntn hydrolases)"/>
    <property type="match status" value="2"/>
</dbReference>
<dbReference type="InterPro" id="IPR051792">
    <property type="entry name" value="GGT_bact"/>
</dbReference>
<organism evidence="2 3">
    <name type="scientific">Treponema medium</name>
    <dbReference type="NCBI Taxonomy" id="58231"/>
    <lineage>
        <taxon>Bacteria</taxon>
        <taxon>Pseudomonadati</taxon>
        <taxon>Spirochaetota</taxon>
        <taxon>Spirochaetia</taxon>
        <taxon>Spirochaetales</taxon>
        <taxon>Treponemataceae</taxon>
        <taxon>Treponema</taxon>
    </lineage>
</organism>
<evidence type="ECO:0000256" key="1">
    <source>
        <dbReference type="ARBA" id="ARBA00009381"/>
    </source>
</evidence>
<proteinExistence type="inferred from homology"/>
<accession>A0ABX7M5D3</accession>
<sequence>MIVCRKRKCICGRLHGIGRLSTWKDIGGRSVAVPGLLKSLDVLLKKFGTMTMQAVAQDAIKLENGDIKKAGHNSAQYIHLLAEAMKIAFADRSIGLGDPDFIKIDTHKILSKDYAKLQYEHINKTAQEYKPGIDTAFDEHKGNTSHFSIMEA</sequence>
<gene>
    <name evidence="2" type="ORF">DWB79_10050</name>
</gene>
<name>A0ABX7M5D3_TREMD</name>
<dbReference type="Gene3D" id="1.10.246.130">
    <property type="match status" value="1"/>
</dbReference>